<dbReference type="InterPro" id="IPR002156">
    <property type="entry name" value="RNaseH_domain"/>
</dbReference>
<dbReference type="EMBL" id="JBJUIK010000012">
    <property type="protein sequence ID" value="KAL3510127.1"/>
    <property type="molecule type" value="Genomic_DNA"/>
</dbReference>
<reference evidence="2 3" key="1">
    <citation type="submission" date="2024-11" db="EMBL/GenBank/DDBJ databases">
        <title>A near-complete genome assembly of Cinchona calisaya.</title>
        <authorList>
            <person name="Lian D.C."/>
            <person name="Zhao X.W."/>
            <person name="Wei L."/>
        </authorList>
    </citation>
    <scope>NUCLEOTIDE SEQUENCE [LARGE SCALE GENOMIC DNA]</scope>
    <source>
        <tissue evidence="2">Nenye</tissue>
    </source>
</reference>
<comment type="caution">
    <text evidence="2">The sequence shown here is derived from an EMBL/GenBank/DDBJ whole genome shotgun (WGS) entry which is preliminary data.</text>
</comment>
<feature type="domain" description="RNase H type-1" evidence="1">
    <location>
        <begin position="11"/>
        <end position="92"/>
    </location>
</feature>
<gene>
    <name evidence="2" type="ORF">ACH5RR_029528</name>
</gene>
<evidence type="ECO:0000259" key="1">
    <source>
        <dbReference type="Pfam" id="PF13456"/>
    </source>
</evidence>
<dbReference type="Pfam" id="PF13456">
    <property type="entry name" value="RVT_3"/>
    <property type="match status" value="1"/>
</dbReference>
<dbReference type="AlphaFoldDB" id="A0ABD2YV77"/>
<accession>A0ABD2YV77</accession>
<name>A0ABD2YV77_9GENT</name>
<proteinExistence type="predicted"/>
<keyword evidence="3" id="KW-1185">Reference proteome</keyword>
<protein>
    <recommendedName>
        <fullName evidence="1">RNase H type-1 domain-containing protein</fullName>
    </recommendedName>
</protein>
<evidence type="ECO:0000313" key="3">
    <source>
        <dbReference type="Proteomes" id="UP001630127"/>
    </source>
</evidence>
<sequence>MTPKEKSKDDVDIDSAETIRLALIKALLHGWKQVEFESSHKLIMTKVSVKLSNHATTKPLLHDINNIGDLFQICSFKIVTRNGREICMKVASFVKKLRKDVEWENFFPV</sequence>
<dbReference type="Proteomes" id="UP001630127">
    <property type="component" value="Unassembled WGS sequence"/>
</dbReference>
<organism evidence="2 3">
    <name type="scientific">Cinchona calisaya</name>
    <dbReference type="NCBI Taxonomy" id="153742"/>
    <lineage>
        <taxon>Eukaryota</taxon>
        <taxon>Viridiplantae</taxon>
        <taxon>Streptophyta</taxon>
        <taxon>Embryophyta</taxon>
        <taxon>Tracheophyta</taxon>
        <taxon>Spermatophyta</taxon>
        <taxon>Magnoliopsida</taxon>
        <taxon>eudicotyledons</taxon>
        <taxon>Gunneridae</taxon>
        <taxon>Pentapetalae</taxon>
        <taxon>asterids</taxon>
        <taxon>lamiids</taxon>
        <taxon>Gentianales</taxon>
        <taxon>Rubiaceae</taxon>
        <taxon>Cinchonoideae</taxon>
        <taxon>Cinchoneae</taxon>
        <taxon>Cinchona</taxon>
    </lineage>
</organism>
<evidence type="ECO:0000313" key="2">
    <source>
        <dbReference type="EMBL" id="KAL3510127.1"/>
    </source>
</evidence>